<name>A0A1G6ME08_9BACT</name>
<accession>A0A1G6ME08</accession>
<gene>
    <name evidence="1" type="ORF">SAMN05660835_00957</name>
</gene>
<organism evidence="1 2">
    <name type="scientific">Desulfurella multipotens</name>
    <dbReference type="NCBI Taxonomy" id="79269"/>
    <lineage>
        <taxon>Bacteria</taxon>
        <taxon>Pseudomonadati</taxon>
        <taxon>Campylobacterota</taxon>
        <taxon>Desulfurellia</taxon>
        <taxon>Desulfurellales</taxon>
        <taxon>Desulfurellaceae</taxon>
        <taxon>Desulfurella</taxon>
    </lineage>
</organism>
<sequence length="87" mass="10344">MKIIRFKTIFFVIIACFSISIVRAFCIEFLSEKRYKQIYTNDVDPTVQVQGKRGFIFDSKGKILATNLFLYDLFIDPKYYLKNQKKN</sequence>
<dbReference type="GO" id="GO:0008658">
    <property type="term" value="F:penicillin binding"/>
    <property type="evidence" value="ECO:0007669"/>
    <property type="project" value="InterPro"/>
</dbReference>
<dbReference type="SUPFAM" id="SSF56519">
    <property type="entry name" value="Penicillin binding protein dimerisation domain"/>
    <property type="match status" value="1"/>
</dbReference>
<dbReference type="Proteomes" id="UP000199411">
    <property type="component" value="Unassembled WGS sequence"/>
</dbReference>
<keyword evidence="2" id="KW-1185">Reference proteome</keyword>
<dbReference type="InterPro" id="IPR036138">
    <property type="entry name" value="PBP_dimer_sf"/>
</dbReference>
<dbReference type="RefSeq" id="WP_092128562.1">
    <property type="nucleotide sequence ID" value="NZ_FMYU01000006.1"/>
</dbReference>
<protein>
    <submittedName>
        <fullName evidence="1">Penicillin-binding Protein dimerisation domain</fullName>
    </submittedName>
</protein>
<reference evidence="2" key="1">
    <citation type="submission" date="2016-10" db="EMBL/GenBank/DDBJ databases">
        <authorList>
            <person name="Varghese N."/>
            <person name="Submissions S."/>
        </authorList>
    </citation>
    <scope>NUCLEOTIDE SEQUENCE [LARGE SCALE GENOMIC DNA]</scope>
    <source>
        <strain evidence="2">DSM 8415</strain>
    </source>
</reference>
<dbReference type="Gene3D" id="3.90.1310.10">
    <property type="entry name" value="Penicillin-binding protein 2a (Domain 2)"/>
    <property type="match status" value="1"/>
</dbReference>
<dbReference type="EMBL" id="FMYU01000006">
    <property type="protein sequence ID" value="SDC53216.1"/>
    <property type="molecule type" value="Genomic_DNA"/>
</dbReference>
<evidence type="ECO:0000313" key="1">
    <source>
        <dbReference type="EMBL" id="SDC53216.1"/>
    </source>
</evidence>
<dbReference type="AlphaFoldDB" id="A0A1G6ME08"/>
<proteinExistence type="predicted"/>
<evidence type="ECO:0000313" key="2">
    <source>
        <dbReference type="Proteomes" id="UP000199411"/>
    </source>
</evidence>
<dbReference type="OrthoDB" id="9766847at2"/>